<keyword evidence="10" id="KW-1185">Reference proteome</keyword>
<dbReference type="RefSeq" id="WP_169198485.1">
    <property type="nucleotide sequence ID" value="NZ_WTVH02000010.1"/>
</dbReference>
<evidence type="ECO:0000259" key="8">
    <source>
        <dbReference type="PROSITE" id="PS50113"/>
    </source>
</evidence>
<keyword evidence="4" id="KW-0808">Transferase</keyword>
<comment type="caution">
    <text evidence="9">The sequence shown here is derived from an EMBL/GenBank/DDBJ whole genome shotgun (WGS) entry which is preliminary data.</text>
</comment>
<dbReference type="SUPFAM" id="SSF55874">
    <property type="entry name" value="ATPase domain of HSP90 chaperone/DNA topoisomerase II/histidine kinase"/>
    <property type="match status" value="1"/>
</dbReference>
<keyword evidence="3" id="KW-0597">Phosphoprotein</keyword>
<dbReference type="CDD" id="cd00130">
    <property type="entry name" value="PAS"/>
    <property type="match status" value="2"/>
</dbReference>
<evidence type="ECO:0000259" key="6">
    <source>
        <dbReference type="PROSITE" id="PS50109"/>
    </source>
</evidence>
<dbReference type="PRINTS" id="PR00344">
    <property type="entry name" value="BCTRLSENSOR"/>
</dbReference>
<dbReference type="SUPFAM" id="SSF55785">
    <property type="entry name" value="PYP-like sensor domain (PAS domain)"/>
    <property type="match status" value="2"/>
</dbReference>
<evidence type="ECO:0000259" key="7">
    <source>
        <dbReference type="PROSITE" id="PS50112"/>
    </source>
</evidence>
<dbReference type="PANTHER" id="PTHR43047:SF72">
    <property type="entry name" value="OSMOSENSING HISTIDINE PROTEIN KINASE SLN1"/>
    <property type="match status" value="1"/>
</dbReference>
<protein>
    <recommendedName>
        <fullName evidence="2">histidine kinase</fullName>
        <ecNumber evidence="2">2.7.13.3</ecNumber>
    </recommendedName>
</protein>
<dbReference type="InterPro" id="IPR036097">
    <property type="entry name" value="HisK_dim/P_sf"/>
</dbReference>
<evidence type="ECO:0000256" key="3">
    <source>
        <dbReference type="ARBA" id="ARBA00022553"/>
    </source>
</evidence>
<dbReference type="PROSITE" id="PS50112">
    <property type="entry name" value="PAS"/>
    <property type="match status" value="2"/>
</dbReference>
<dbReference type="InterPro" id="IPR036890">
    <property type="entry name" value="HATPase_C_sf"/>
</dbReference>
<dbReference type="SMART" id="SM00086">
    <property type="entry name" value="PAC"/>
    <property type="match status" value="2"/>
</dbReference>
<dbReference type="Proteomes" id="UP000601990">
    <property type="component" value="Unassembled WGS sequence"/>
</dbReference>
<evidence type="ECO:0000256" key="2">
    <source>
        <dbReference type="ARBA" id="ARBA00012438"/>
    </source>
</evidence>
<dbReference type="EMBL" id="WTVH01000011">
    <property type="protein sequence ID" value="NMF93205.1"/>
    <property type="molecule type" value="Genomic_DNA"/>
</dbReference>
<evidence type="ECO:0000256" key="5">
    <source>
        <dbReference type="ARBA" id="ARBA00022777"/>
    </source>
</evidence>
<dbReference type="InterPro" id="IPR004358">
    <property type="entry name" value="Sig_transdc_His_kin-like_C"/>
</dbReference>
<proteinExistence type="predicted"/>
<evidence type="ECO:0000313" key="10">
    <source>
        <dbReference type="Proteomes" id="UP000601990"/>
    </source>
</evidence>
<dbReference type="CDD" id="cd00082">
    <property type="entry name" value="HisKA"/>
    <property type="match status" value="1"/>
</dbReference>
<evidence type="ECO:0000313" key="9">
    <source>
        <dbReference type="EMBL" id="NMF93205.1"/>
    </source>
</evidence>
<dbReference type="Gene3D" id="1.10.287.130">
    <property type="match status" value="1"/>
</dbReference>
<dbReference type="PROSITE" id="PS50113">
    <property type="entry name" value="PAC"/>
    <property type="match status" value="1"/>
</dbReference>
<dbReference type="SMART" id="SM00387">
    <property type="entry name" value="HATPase_c"/>
    <property type="match status" value="1"/>
</dbReference>
<dbReference type="InterPro" id="IPR005467">
    <property type="entry name" value="His_kinase_dom"/>
</dbReference>
<accession>A0ABX1N0F6</accession>
<dbReference type="InterPro" id="IPR035965">
    <property type="entry name" value="PAS-like_dom_sf"/>
</dbReference>
<gene>
    <name evidence="9" type="ORF">GO608_07680</name>
</gene>
<dbReference type="InterPro" id="IPR000700">
    <property type="entry name" value="PAS-assoc_C"/>
</dbReference>
<dbReference type="Pfam" id="PF02518">
    <property type="entry name" value="HATPase_c"/>
    <property type="match status" value="1"/>
</dbReference>
<dbReference type="Gene3D" id="3.30.450.20">
    <property type="entry name" value="PAS domain"/>
    <property type="match status" value="2"/>
</dbReference>
<feature type="domain" description="PAS" evidence="7">
    <location>
        <begin position="14"/>
        <end position="53"/>
    </location>
</feature>
<feature type="domain" description="PAC" evidence="8">
    <location>
        <begin position="203"/>
        <end position="253"/>
    </location>
</feature>
<dbReference type="NCBIfam" id="TIGR00229">
    <property type="entry name" value="sensory_box"/>
    <property type="match status" value="2"/>
</dbReference>
<feature type="domain" description="Histidine kinase" evidence="6">
    <location>
        <begin position="271"/>
        <end position="492"/>
    </location>
</feature>
<dbReference type="Pfam" id="PF13426">
    <property type="entry name" value="PAS_9"/>
    <property type="match status" value="2"/>
</dbReference>
<dbReference type="InterPro" id="IPR003661">
    <property type="entry name" value="HisK_dim/P_dom"/>
</dbReference>
<dbReference type="SMART" id="SM00388">
    <property type="entry name" value="HisKA"/>
    <property type="match status" value="1"/>
</dbReference>
<sequence length="492" mass="54152">MPDQVDYRWIADDPDALMMLDHAGKVLEWNDGAERMFGYSRTEAVGTRIHELVTVPGSEAEQDHFIAETIELGRGTFEALRRRSDGTLIYVVISGKVGQGGPGELFLLFSEKDVTQLKVQRDSKSLESKFRELLDSMPDGIVIVNPTGHILIANRQAEWLFGYERDELRARPIEDLLPQRFRGAHKGHRSHYFSAPRTRAMGAGLELYGLRKDGTEFPVEISLSPLKTEETPVVMSAIRDVSERRGFEQTLQEKNLELLAANRAKDHFLASMSHELRTPLNAVIGFTGTLLMKLPGELNPEQTRQLEIVRNNARHLLALINDLLNLAKIEAGKIELNFELIDCGALVGEIAASLRPQALSKGLELIVAMRSDPIVVETDRRALSQIIINLVGNAIKFTVHGSVRIDLALDKAGKKRELVLSVSDTGPGIGEQELSSLFEAFVQGQASRTKGVEGTGLGLHLSRKLAVLLGGELSCTSTLGTGSVFTLTLPEP</sequence>
<evidence type="ECO:0000256" key="1">
    <source>
        <dbReference type="ARBA" id="ARBA00000085"/>
    </source>
</evidence>
<reference evidence="9" key="1">
    <citation type="submission" date="2019-12" db="EMBL/GenBank/DDBJ databases">
        <title>Comparative genomics gives insights into the taxonomy of the Azoarcus-Aromatoleum group and reveals separate origins of nif in the plant-associated Azoarcus and non-plant-associated Aromatoleum sub-groups.</title>
        <authorList>
            <person name="Lafos M."/>
            <person name="Maluk M."/>
            <person name="Batista M."/>
            <person name="Junghare M."/>
            <person name="Carmona M."/>
            <person name="Faoro H."/>
            <person name="Cruz L.M."/>
            <person name="Battistoni F."/>
            <person name="De Souza E."/>
            <person name="Pedrosa F."/>
            <person name="Chen W.-M."/>
            <person name="Poole P.S."/>
            <person name="Dixon R.A."/>
            <person name="James E.K."/>
        </authorList>
    </citation>
    <scope>NUCLEOTIDE SEQUENCE</scope>
    <source>
        <strain evidence="9">U120</strain>
    </source>
</reference>
<name>A0ABX1N0F6_9RHOO</name>
<dbReference type="Gene3D" id="3.30.565.10">
    <property type="entry name" value="Histidine kinase-like ATPase, C-terminal domain"/>
    <property type="match status" value="1"/>
</dbReference>
<dbReference type="CDD" id="cd16922">
    <property type="entry name" value="HATPase_EvgS-ArcB-TorS-like"/>
    <property type="match status" value="1"/>
</dbReference>
<dbReference type="SUPFAM" id="SSF47384">
    <property type="entry name" value="Homodimeric domain of signal transducing histidine kinase"/>
    <property type="match status" value="1"/>
</dbReference>
<dbReference type="PANTHER" id="PTHR43047">
    <property type="entry name" value="TWO-COMPONENT HISTIDINE PROTEIN KINASE"/>
    <property type="match status" value="1"/>
</dbReference>
<dbReference type="Pfam" id="PF00512">
    <property type="entry name" value="HisKA"/>
    <property type="match status" value="1"/>
</dbReference>
<dbReference type="InterPro" id="IPR003594">
    <property type="entry name" value="HATPase_dom"/>
</dbReference>
<dbReference type="SMART" id="SM00091">
    <property type="entry name" value="PAS"/>
    <property type="match status" value="2"/>
</dbReference>
<dbReference type="EC" id="2.7.13.3" evidence="2"/>
<dbReference type="PROSITE" id="PS50109">
    <property type="entry name" value="HIS_KIN"/>
    <property type="match status" value="1"/>
</dbReference>
<evidence type="ECO:0000256" key="4">
    <source>
        <dbReference type="ARBA" id="ARBA00022679"/>
    </source>
</evidence>
<comment type="catalytic activity">
    <reaction evidence="1">
        <text>ATP + protein L-histidine = ADP + protein N-phospho-L-histidine.</text>
        <dbReference type="EC" id="2.7.13.3"/>
    </reaction>
</comment>
<dbReference type="InterPro" id="IPR000014">
    <property type="entry name" value="PAS"/>
</dbReference>
<feature type="domain" description="PAS" evidence="7">
    <location>
        <begin position="126"/>
        <end position="177"/>
    </location>
</feature>
<keyword evidence="5" id="KW-0418">Kinase</keyword>
<dbReference type="InterPro" id="IPR001610">
    <property type="entry name" value="PAC"/>
</dbReference>
<organism evidence="9 10">
    <name type="scientific">Aromatoleum buckelii</name>
    <dbReference type="NCBI Taxonomy" id="200254"/>
    <lineage>
        <taxon>Bacteria</taxon>
        <taxon>Pseudomonadati</taxon>
        <taxon>Pseudomonadota</taxon>
        <taxon>Betaproteobacteria</taxon>
        <taxon>Rhodocyclales</taxon>
        <taxon>Rhodocyclaceae</taxon>
        <taxon>Aromatoleum</taxon>
    </lineage>
</organism>